<dbReference type="GO" id="GO:0016787">
    <property type="term" value="F:hydrolase activity"/>
    <property type="evidence" value="ECO:0007669"/>
    <property type="project" value="UniProtKB-KW"/>
</dbReference>
<dbReference type="InterPro" id="IPR000639">
    <property type="entry name" value="Epox_hydrolase-like"/>
</dbReference>
<evidence type="ECO:0000313" key="3">
    <source>
        <dbReference type="EMBL" id="QUX24020.1"/>
    </source>
</evidence>
<sequence>MPMIDTGSTRLAYDEAGDGPAVVLLHAGLADRRMWDHQFAALAADHRVVRYDRRGVGGSADHGGPVEHHRDLLDLMDALDIDRAALVGASYGGAHAVDAALAAPGRVGALALVCPGMSGHRWPQSFTDAAAAAVGPAVPPERLARYRAGNAAPDPADVAAMAQAQARFMVAGPGRSPEDLPPESWDLSLLMLRELFARLWSSPANTPRWIDPPANGRLAEVGVPALVVKGLSDVREIQEVADLYHAGIPGARLLELPDTGHVPSVERPAELTAALAGFLAEVPAA</sequence>
<dbReference type="SUPFAM" id="SSF53474">
    <property type="entry name" value="alpha/beta-Hydrolases"/>
    <property type="match status" value="1"/>
</dbReference>
<dbReference type="InterPro" id="IPR050266">
    <property type="entry name" value="AB_hydrolase_sf"/>
</dbReference>
<dbReference type="Proteomes" id="UP000676079">
    <property type="component" value="Chromosome"/>
</dbReference>
<keyword evidence="4" id="KW-1185">Reference proteome</keyword>
<evidence type="ECO:0000313" key="4">
    <source>
        <dbReference type="Proteomes" id="UP000676079"/>
    </source>
</evidence>
<dbReference type="PRINTS" id="PR00111">
    <property type="entry name" value="ABHYDROLASE"/>
</dbReference>
<evidence type="ECO:0000259" key="2">
    <source>
        <dbReference type="Pfam" id="PF00561"/>
    </source>
</evidence>
<feature type="domain" description="AB hydrolase-1" evidence="2">
    <location>
        <begin position="20"/>
        <end position="268"/>
    </location>
</feature>
<gene>
    <name evidence="3" type="ORF">KGD84_06775</name>
</gene>
<dbReference type="InterPro" id="IPR000073">
    <property type="entry name" value="AB_hydrolase_1"/>
</dbReference>
<protein>
    <submittedName>
        <fullName evidence="3">Alpha/beta hydrolase</fullName>
    </submittedName>
</protein>
<name>A0ABX8BP50_9ACTN</name>
<dbReference type="InterPro" id="IPR029058">
    <property type="entry name" value="AB_hydrolase_fold"/>
</dbReference>
<dbReference type="Pfam" id="PF00561">
    <property type="entry name" value="Abhydrolase_1"/>
    <property type="match status" value="1"/>
</dbReference>
<dbReference type="PANTHER" id="PTHR43798">
    <property type="entry name" value="MONOACYLGLYCEROL LIPASE"/>
    <property type="match status" value="1"/>
</dbReference>
<proteinExistence type="predicted"/>
<dbReference type="RefSeq" id="WP_220559402.1">
    <property type="nucleotide sequence ID" value="NZ_CP074133.1"/>
</dbReference>
<dbReference type="PRINTS" id="PR00412">
    <property type="entry name" value="EPOXHYDRLASE"/>
</dbReference>
<accession>A0ABX8BP50</accession>
<evidence type="ECO:0000256" key="1">
    <source>
        <dbReference type="ARBA" id="ARBA00022801"/>
    </source>
</evidence>
<dbReference type="EMBL" id="CP074133">
    <property type="protein sequence ID" value="QUX24020.1"/>
    <property type="molecule type" value="Genomic_DNA"/>
</dbReference>
<dbReference type="Gene3D" id="3.40.50.1820">
    <property type="entry name" value="alpha/beta hydrolase"/>
    <property type="match status" value="1"/>
</dbReference>
<reference evidence="3 4" key="1">
    <citation type="submission" date="2021-05" db="EMBL/GenBank/DDBJ databases">
        <title>Direct Submission.</title>
        <authorList>
            <person name="Li K."/>
            <person name="Gao J."/>
        </authorList>
    </citation>
    <scope>NUCLEOTIDE SEQUENCE [LARGE SCALE GENOMIC DNA]</scope>
    <source>
        <strain evidence="3 4">Mg02</strain>
    </source>
</reference>
<dbReference type="PANTHER" id="PTHR43798:SF31">
    <property type="entry name" value="AB HYDROLASE SUPERFAMILY PROTEIN YCLE"/>
    <property type="match status" value="1"/>
</dbReference>
<organism evidence="3 4">
    <name type="scientific">Nocardiopsis changdeensis</name>
    <dbReference type="NCBI Taxonomy" id="2831969"/>
    <lineage>
        <taxon>Bacteria</taxon>
        <taxon>Bacillati</taxon>
        <taxon>Actinomycetota</taxon>
        <taxon>Actinomycetes</taxon>
        <taxon>Streptosporangiales</taxon>
        <taxon>Nocardiopsidaceae</taxon>
        <taxon>Nocardiopsis</taxon>
    </lineage>
</organism>
<keyword evidence="1 3" id="KW-0378">Hydrolase</keyword>